<gene>
    <name evidence="1" type="ORF">DPMN_095032</name>
</gene>
<reference evidence="1" key="1">
    <citation type="journal article" date="2019" name="bioRxiv">
        <title>The Genome of the Zebra Mussel, Dreissena polymorpha: A Resource for Invasive Species Research.</title>
        <authorList>
            <person name="McCartney M.A."/>
            <person name="Auch B."/>
            <person name="Kono T."/>
            <person name="Mallez S."/>
            <person name="Zhang Y."/>
            <person name="Obille A."/>
            <person name="Becker A."/>
            <person name="Abrahante J.E."/>
            <person name="Garbe J."/>
            <person name="Badalamenti J.P."/>
            <person name="Herman A."/>
            <person name="Mangelson H."/>
            <person name="Liachko I."/>
            <person name="Sullivan S."/>
            <person name="Sone E.D."/>
            <person name="Koren S."/>
            <person name="Silverstein K.A.T."/>
            <person name="Beckman K.B."/>
            <person name="Gohl D.M."/>
        </authorList>
    </citation>
    <scope>NUCLEOTIDE SEQUENCE</scope>
    <source>
        <strain evidence="1">Duluth1</strain>
        <tissue evidence="1">Whole animal</tissue>
    </source>
</reference>
<evidence type="ECO:0000313" key="2">
    <source>
        <dbReference type="Proteomes" id="UP000828390"/>
    </source>
</evidence>
<name>A0A9D4R365_DREPO</name>
<proteinExistence type="predicted"/>
<evidence type="ECO:0000313" key="1">
    <source>
        <dbReference type="EMBL" id="KAH3852523.1"/>
    </source>
</evidence>
<keyword evidence="2" id="KW-1185">Reference proteome</keyword>
<accession>A0A9D4R365</accession>
<dbReference type="AlphaFoldDB" id="A0A9D4R365"/>
<sequence>MLPGTASILLDSSGKARHYLSETVREIASGISSLPTEVKTQILRTLPGREDDPLLSTINDIPVRPCRMKKMAGYFEFPLKLFS</sequence>
<dbReference type="EMBL" id="JAIWYP010000003">
    <property type="protein sequence ID" value="KAH3852523.1"/>
    <property type="molecule type" value="Genomic_DNA"/>
</dbReference>
<dbReference type="Proteomes" id="UP000828390">
    <property type="component" value="Unassembled WGS sequence"/>
</dbReference>
<protein>
    <submittedName>
        <fullName evidence="1">Uncharacterized protein</fullName>
    </submittedName>
</protein>
<comment type="caution">
    <text evidence="1">The sequence shown here is derived from an EMBL/GenBank/DDBJ whole genome shotgun (WGS) entry which is preliminary data.</text>
</comment>
<reference evidence="1" key="2">
    <citation type="submission" date="2020-11" db="EMBL/GenBank/DDBJ databases">
        <authorList>
            <person name="McCartney M.A."/>
            <person name="Auch B."/>
            <person name="Kono T."/>
            <person name="Mallez S."/>
            <person name="Becker A."/>
            <person name="Gohl D.M."/>
            <person name="Silverstein K.A.T."/>
            <person name="Koren S."/>
            <person name="Bechman K.B."/>
            <person name="Herman A."/>
            <person name="Abrahante J.E."/>
            <person name="Garbe J."/>
        </authorList>
    </citation>
    <scope>NUCLEOTIDE SEQUENCE</scope>
    <source>
        <strain evidence="1">Duluth1</strain>
        <tissue evidence="1">Whole animal</tissue>
    </source>
</reference>
<organism evidence="1 2">
    <name type="scientific">Dreissena polymorpha</name>
    <name type="common">Zebra mussel</name>
    <name type="synonym">Mytilus polymorpha</name>
    <dbReference type="NCBI Taxonomy" id="45954"/>
    <lineage>
        <taxon>Eukaryota</taxon>
        <taxon>Metazoa</taxon>
        <taxon>Spiralia</taxon>
        <taxon>Lophotrochozoa</taxon>
        <taxon>Mollusca</taxon>
        <taxon>Bivalvia</taxon>
        <taxon>Autobranchia</taxon>
        <taxon>Heteroconchia</taxon>
        <taxon>Euheterodonta</taxon>
        <taxon>Imparidentia</taxon>
        <taxon>Neoheterodontei</taxon>
        <taxon>Myida</taxon>
        <taxon>Dreissenoidea</taxon>
        <taxon>Dreissenidae</taxon>
        <taxon>Dreissena</taxon>
    </lineage>
</organism>